<feature type="compositionally biased region" description="Basic residues" evidence="1">
    <location>
        <begin position="123"/>
        <end position="135"/>
    </location>
</feature>
<evidence type="ECO:0000313" key="2">
    <source>
        <dbReference type="EMBL" id="KAK2814229.1"/>
    </source>
</evidence>
<protein>
    <submittedName>
        <fullName evidence="2">Uncharacterized protein</fullName>
    </submittedName>
</protein>
<dbReference type="EMBL" id="JAUPFM010000074">
    <property type="protein sequence ID" value="KAK2814229.1"/>
    <property type="molecule type" value="Genomic_DNA"/>
</dbReference>
<evidence type="ECO:0000256" key="1">
    <source>
        <dbReference type="SAM" id="MobiDB-lite"/>
    </source>
</evidence>
<feature type="compositionally biased region" description="Basic and acidic residues" evidence="1">
    <location>
        <begin position="136"/>
        <end position="156"/>
    </location>
</feature>
<name>A0AA88IYW2_CHASR</name>
<feature type="region of interest" description="Disordered" evidence="1">
    <location>
        <begin position="46"/>
        <end position="70"/>
    </location>
</feature>
<feature type="region of interest" description="Disordered" evidence="1">
    <location>
        <begin position="93"/>
        <end position="165"/>
    </location>
</feature>
<accession>A0AA88IYW2</accession>
<comment type="caution">
    <text evidence="2">The sequence shown here is derived from an EMBL/GenBank/DDBJ whole genome shotgun (WGS) entry which is preliminary data.</text>
</comment>
<gene>
    <name evidence="2" type="ORF">Q5P01_000676</name>
</gene>
<reference evidence="2" key="1">
    <citation type="submission" date="2023-07" db="EMBL/GenBank/DDBJ databases">
        <title>Chromosome-level Genome Assembly of Striped Snakehead (Channa striata).</title>
        <authorList>
            <person name="Liu H."/>
        </authorList>
    </citation>
    <scope>NUCLEOTIDE SEQUENCE</scope>
    <source>
        <strain evidence="2">Gz</strain>
        <tissue evidence="2">Muscle</tissue>
    </source>
</reference>
<dbReference type="Proteomes" id="UP001187415">
    <property type="component" value="Unassembled WGS sequence"/>
</dbReference>
<organism evidence="2 3">
    <name type="scientific">Channa striata</name>
    <name type="common">Snakehead murrel</name>
    <name type="synonym">Ophicephalus striatus</name>
    <dbReference type="NCBI Taxonomy" id="64152"/>
    <lineage>
        <taxon>Eukaryota</taxon>
        <taxon>Metazoa</taxon>
        <taxon>Chordata</taxon>
        <taxon>Craniata</taxon>
        <taxon>Vertebrata</taxon>
        <taxon>Euteleostomi</taxon>
        <taxon>Actinopterygii</taxon>
        <taxon>Neopterygii</taxon>
        <taxon>Teleostei</taxon>
        <taxon>Neoteleostei</taxon>
        <taxon>Acanthomorphata</taxon>
        <taxon>Anabantaria</taxon>
        <taxon>Anabantiformes</taxon>
        <taxon>Channoidei</taxon>
        <taxon>Channidae</taxon>
        <taxon>Channa</taxon>
    </lineage>
</organism>
<dbReference type="AlphaFoldDB" id="A0AA88IYW2"/>
<proteinExistence type="predicted"/>
<feature type="compositionally biased region" description="Basic and acidic residues" evidence="1">
    <location>
        <begin position="93"/>
        <end position="104"/>
    </location>
</feature>
<sequence length="165" mass="18866">MVIRHITAHCTPRTASWIRLMGDSPRTWTETDLRVHQDAGLQVVATDEEKETPIRAAEEAREPPPPACPRRVTELRWADIWKREVLEKHVAARAAERNRGEGNSELRPGQSTDSARSREPRPKGVRWKRPLCTRKKREEAEGAPGEAKRMKTRERPSGQTDPRVV</sequence>
<keyword evidence="3" id="KW-1185">Reference proteome</keyword>
<feature type="compositionally biased region" description="Basic and acidic residues" evidence="1">
    <location>
        <begin position="51"/>
        <end position="62"/>
    </location>
</feature>
<evidence type="ECO:0000313" key="3">
    <source>
        <dbReference type="Proteomes" id="UP001187415"/>
    </source>
</evidence>